<dbReference type="EMBL" id="JAEMWU010000001">
    <property type="protein sequence ID" value="MBN8205557.1"/>
    <property type="molecule type" value="Genomic_DNA"/>
</dbReference>
<reference evidence="3" key="1">
    <citation type="submission" date="2020-12" db="EMBL/GenBank/DDBJ databases">
        <title>PHA producing bacteria isolated from mangrove.</title>
        <authorList>
            <person name="Zheng W."/>
            <person name="Yu S."/>
            <person name="Huang Y."/>
        </authorList>
    </citation>
    <scope>NUCLEOTIDE SEQUENCE</scope>
    <source>
        <strain evidence="3">GN8-5</strain>
    </source>
</reference>
<comment type="caution">
    <text evidence="3">The sequence shown here is derived from an EMBL/GenBank/DDBJ whole genome shotgun (WGS) entry which is preliminary data.</text>
</comment>
<name>A0A939DV37_9MICO</name>
<keyword evidence="2" id="KW-0812">Transmembrane</keyword>
<keyword evidence="2" id="KW-0472">Membrane</keyword>
<sequence length="189" mass="21140">MARRPAPPSSSPHSDEPRPQHAPRTPASAPSSRRTRTRTRLADRAVDVREWASGIRLSAFAAIMLSLVVLGTWVLVPTIGTYLDQRQKIAALEHSVQLTEEQIAELEREQARWDDPVYITTQARERLYYVRPGQVPYLVDFDLDPADLPPAQQEVSEELQQRGADWMPHLLRSMTAAGLAQTAVGTPAR</sequence>
<dbReference type="Proteomes" id="UP000664385">
    <property type="component" value="Unassembled WGS sequence"/>
</dbReference>
<accession>A0A939DV37</accession>
<gene>
    <name evidence="3" type="ORF">JF543_06235</name>
</gene>
<dbReference type="AlphaFoldDB" id="A0A939DV37"/>
<dbReference type="RefSeq" id="WP_206823274.1">
    <property type="nucleotide sequence ID" value="NZ_JAEMWU010000001.1"/>
</dbReference>
<evidence type="ECO:0000313" key="3">
    <source>
        <dbReference type="EMBL" id="MBN8205557.1"/>
    </source>
</evidence>
<evidence type="ECO:0000256" key="2">
    <source>
        <dbReference type="SAM" id="Phobius"/>
    </source>
</evidence>
<dbReference type="InterPro" id="IPR007060">
    <property type="entry name" value="FtsL/DivIC"/>
</dbReference>
<feature type="compositionally biased region" description="Pro residues" evidence="1">
    <location>
        <begin position="1"/>
        <end position="10"/>
    </location>
</feature>
<organism evidence="3 4">
    <name type="scientific">Microbacterium esteraromaticum</name>
    <dbReference type="NCBI Taxonomy" id="57043"/>
    <lineage>
        <taxon>Bacteria</taxon>
        <taxon>Bacillati</taxon>
        <taxon>Actinomycetota</taxon>
        <taxon>Actinomycetes</taxon>
        <taxon>Micrococcales</taxon>
        <taxon>Microbacteriaceae</taxon>
        <taxon>Microbacterium</taxon>
    </lineage>
</organism>
<keyword evidence="2" id="KW-1133">Transmembrane helix</keyword>
<evidence type="ECO:0000313" key="4">
    <source>
        <dbReference type="Proteomes" id="UP000664385"/>
    </source>
</evidence>
<proteinExistence type="predicted"/>
<protein>
    <submittedName>
        <fullName evidence="3">Septum formation initiator family protein</fullName>
    </submittedName>
</protein>
<evidence type="ECO:0000256" key="1">
    <source>
        <dbReference type="SAM" id="MobiDB-lite"/>
    </source>
</evidence>
<feature type="compositionally biased region" description="Low complexity" evidence="1">
    <location>
        <begin position="22"/>
        <end position="32"/>
    </location>
</feature>
<feature type="transmembrane region" description="Helical" evidence="2">
    <location>
        <begin position="57"/>
        <end position="76"/>
    </location>
</feature>
<dbReference type="Pfam" id="PF04977">
    <property type="entry name" value="DivIC"/>
    <property type="match status" value="1"/>
</dbReference>
<feature type="region of interest" description="Disordered" evidence="1">
    <location>
        <begin position="1"/>
        <end position="39"/>
    </location>
</feature>